<dbReference type="GO" id="GO:0060271">
    <property type="term" value="P:cilium assembly"/>
    <property type="evidence" value="ECO:0007669"/>
    <property type="project" value="InterPro"/>
</dbReference>
<dbReference type="CDD" id="cd07598">
    <property type="entry name" value="BAR_FAM92"/>
    <property type="match status" value="1"/>
</dbReference>
<dbReference type="InterPro" id="IPR009091">
    <property type="entry name" value="RCC1/BLIP-II"/>
</dbReference>
<keyword evidence="3" id="KW-0963">Cytoplasm</keyword>
<dbReference type="PANTHER" id="PTHR21223:SF2">
    <property type="entry name" value="CBY1-INTERACTING BAR DOMAIN-CONTAINING PROTEIN HOMOLOG"/>
    <property type="match status" value="1"/>
</dbReference>
<evidence type="ECO:0000256" key="10">
    <source>
        <dbReference type="SAM" id="MobiDB-lite"/>
    </source>
</evidence>
<evidence type="ECO:0000256" key="3">
    <source>
        <dbReference type="ARBA" id="ARBA00022490"/>
    </source>
</evidence>
<dbReference type="PROSITE" id="PS50012">
    <property type="entry name" value="RCC1_3"/>
    <property type="match status" value="7"/>
</dbReference>
<dbReference type="EMBL" id="KQ981820">
    <property type="protein sequence ID" value="KYN35134.1"/>
    <property type="molecule type" value="Genomic_DNA"/>
</dbReference>
<evidence type="ECO:0000256" key="5">
    <source>
        <dbReference type="ARBA" id="ARBA00022794"/>
    </source>
</evidence>
<dbReference type="Pfam" id="PF06730">
    <property type="entry name" value="FAM92"/>
    <property type="match status" value="1"/>
</dbReference>
<evidence type="ECO:0000313" key="12">
    <source>
        <dbReference type="EMBL" id="KYN35134.1"/>
    </source>
</evidence>
<dbReference type="InterPro" id="IPR000408">
    <property type="entry name" value="Reg_chr_condens"/>
</dbReference>
<evidence type="ECO:0000256" key="7">
    <source>
        <dbReference type="ARBA" id="ARBA00023273"/>
    </source>
</evidence>
<proteinExistence type="inferred from homology"/>
<feature type="repeat" description="RCC1" evidence="9">
    <location>
        <begin position="158"/>
        <end position="216"/>
    </location>
</feature>
<name>A0A195F4X8_9HYME</name>
<dbReference type="SUPFAM" id="SSF50985">
    <property type="entry name" value="RCC1/BLIP-II"/>
    <property type="match status" value="1"/>
</dbReference>
<dbReference type="PANTHER" id="PTHR21223">
    <property type="entry name" value="CBY1-INTERACTING BAR DOMAIN-CONTAINING PROTEIN HOMOLOG"/>
    <property type="match status" value="1"/>
</dbReference>
<dbReference type="InterPro" id="IPR058923">
    <property type="entry name" value="RCC1-like_dom"/>
</dbReference>
<dbReference type="SUPFAM" id="SSF103657">
    <property type="entry name" value="BAR/IMD domain-like"/>
    <property type="match status" value="1"/>
</dbReference>
<protein>
    <submittedName>
        <fullName evidence="12">Protein FAM92A1</fullName>
    </submittedName>
</protein>
<feature type="compositionally biased region" description="Polar residues" evidence="10">
    <location>
        <begin position="695"/>
        <end position="723"/>
    </location>
</feature>
<dbReference type="InterPro" id="IPR027267">
    <property type="entry name" value="AH/BAR_dom_sf"/>
</dbReference>
<feature type="domain" description="RCC1-like" evidence="11">
    <location>
        <begin position="1"/>
        <end position="379"/>
    </location>
</feature>
<keyword evidence="4" id="KW-0677">Repeat</keyword>
<keyword evidence="5" id="KW-0970">Cilium biogenesis/degradation</keyword>
<feature type="repeat" description="RCC1" evidence="9">
    <location>
        <begin position="52"/>
        <end position="105"/>
    </location>
</feature>
<dbReference type="GO" id="GO:0035869">
    <property type="term" value="C:ciliary transition zone"/>
    <property type="evidence" value="ECO:0007669"/>
    <property type="project" value="TreeGrafter"/>
</dbReference>
<evidence type="ECO:0000256" key="6">
    <source>
        <dbReference type="ARBA" id="ARBA00023212"/>
    </source>
</evidence>
<dbReference type="GO" id="GO:0036064">
    <property type="term" value="C:ciliary basal body"/>
    <property type="evidence" value="ECO:0007669"/>
    <property type="project" value="TreeGrafter"/>
</dbReference>
<feature type="repeat" description="RCC1" evidence="9">
    <location>
        <begin position="1"/>
        <end position="51"/>
    </location>
</feature>
<comment type="subcellular location">
    <subcellularLocation>
        <location evidence="1">Cell projection</location>
        <location evidence="1">Cilium</location>
    </subcellularLocation>
    <subcellularLocation>
        <location evidence="2">Cytoplasm</location>
        <location evidence="2">Cytoskeleton</location>
    </subcellularLocation>
</comment>
<evidence type="ECO:0000256" key="8">
    <source>
        <dbReference type="ARBA" id="ARBA00029449"/>
    </source>
</evidence>
<reference evidence="12 13" key="1">
    <citation type="submission" date="2016-03" db="EMBL/GenBank/DDBJ databases">
        <title>Trachymyrmex septentrionalis WGS genome.</title>
        <authorList>
            <person name="Nygaard S."/>
            <person name="Hu H."/>
            <person name="Boomsma J."/>
            <person name="Zhang G."/>
        </authorList>
    </citation>
    <scope>NUCLEOTIDE SEQUENCE [LARGE SCALE GENOMIC DNA]</scope>
    <source>
        <strain evidence="12">Tsep2-gDNA-1</strain>
        <tissue evidence="12">Whole body</tissue>
    </source>
</reference>
<dbReference type="InterPro" id="IPR035590">
    <property type="entry name" value="BAR_CBAR1/2"/>
</dbReference>
<feature type="repeat" description="RCC1" evidence="9">
    <location>
        <begin position="276"/>
        <end position="331"/>
    </location>
</feature>
<sequence>GANSHGQLGQGLLSEQFVLPQEVDLSKCSLKPELIRKIVGGAGHTLILDTNGHVYSCGLNNKGQAGNINIEQEYILIFQRICALEHEVVIDVCCGWDSSMALTRNGELYVWGSNRYGQLGLDPSVFPSIPHLRKISFDKKIKNVSMGLRHTAIVTENHELYVCGSNNRGQLGLINPETMKPYTLLGAFTKVAEQTMQGNVENVTCGQYHTIVLIKRQTYNIYVFGDNKHGQLGFFSKTSSETRILQPLCIPLSSIQHDTLIQIHTGWSHINILSNGIIFSWGRNDYGQLGRSLLKSQNEISTEERLQYIENIPKVIQLSVGSEHNVALTDNGAVLCWGWNEHGNCGNGNTENVLRPESLPVPSNSVVILVGAGAGHSFAPEDSIENIRITSPAAIPPASRQLSMKRIGKETFVSFALRDNPAAKEPNVKNKKMLRSRSQSSLYEQEAKFVQDRITGVEKHFAELCSIFAAFTRKAARLRDKSDEVAKTIQTYADSEVVNRSMSAGLANFSATLSVIGDYRDAEVQRLDSKVIVPLSQYAMICKHARDDVKNTFAARDRELTRRRHLDKVRERNPRNRQMISQAESELTKASIEVSRVVKGLEEQIDSFERRKLHDLKSILLDFVTVELSFHTKALELLTKAYQDVAAIDEVKDIEEFRDTLRVPDSVARLDTVGRTSFRQAYSLTNLATRFASSPSASQKLANRGTESADSIRTAYTNSSESVQVEEYPDSTEETESESIREKPKRVSKRAGYKVKKRFILRPVPAIPTCQKSLMSSIIYRIPYRLNQTK</sequence>
<dbReference type="PRINTS" id="PR00633">
    <property type="entry name" value="RCCNDNSATION"/>
</dbReference>
<evidence type="ECO:0000256" key="4">
    <source>
        <dbReference type="ARBA" id="ARBA00022737"/>
    </source>
</evidence>
<evidence type="ECO:0000313" key="13">
    <source>
        <dbReference type="Proteomes" id="UP000078541"/>
    </source>
</evidence>
<keyword evidence="13" id="KW-1185">Reference proteome</keyword>
<dbReference type="Gene3D" id="1.20.1270.60">
    <property type="entry name" value="Arfaptin homology (AH) domain/BAR domain"/>
    <property type="match status" value="1"/>
</dbReference>
<feature type="region of interest" description="Disordered" evidence="10">
    <location>
        <begin position="695"/>
        <end position="747"/>
    </location>
</feature>
<evidence type="ECO:0000256" key="1">
    <source>
        <dbReference type="ARBA" id="ARBA00004138"/>
    </source>
</evidence>
<organism evidence="12 13">
    <name type="scientific">Trachymyrmex septentrionalis</name>
    <dbReference type="NCBI Taxonomy" id="34720"/>
    <lineage>
        <taxon>Eukaryota</taxon>
        <taxon>Metazoa</taxon>
        <taxon>Ecdysozoa</taxon>
        <taxon>Arthropoda</taxon>
        <taxon>Hexapoda</taxon>
        <taxon>Insecta</taxon>
        <taxon>Pterygota</taxon>
        <taxon>Neoptera</taxon>
        <taxon>Endopterygota</taxon>
        <taxon>Hymenoptera</taxon>
        <taxon>Apocrita</taxon>
        <taxon>Aculeata</taxon>
        <taxon>Formicoidea</taxon>
        <taxon>Formicidae</taxon>
        <taxon>Myrmicinae</taxon>
        <taxon>Trachymyrmex</taxon>
    </lineage>
</organism>
<feature type="repeat" description="RCC1" evidence="9">
    <location>
        <begin position="219"/>
        <end position="276"/>
    </location>
</feature>
<dbReference type="Proteomes" id="UP000078541">
    <property type="component" value="Unassembled WGS sequence"/>
</dbReference>
<feature type="repeat" description="RCC1" evidence="9">
    <location>
        <begin position="106"/>
        <end position="157"/>
    </location>
</feature>
<comment type="similarity">
    <text evidence="8">Belongs to the CIBAR family.</text>
</comment>
<gene>
    <name evidence="12" type="ORF">ALC56_10308</name>
</gene>
<feature type="non-terminal residue" evidence="12">
    <location>
        <position position="1"/>
    </location>
</feature>
<feature type="compositionally biased region" description="Acidic residues" evidence="10">
    <location>
        <begin position="727"/>
        <end position="737"/>
    </location>
</feature>
<evidence type="ECO:0000256" key="9">
    <source>
        <dbReference type="PROSITE-ProRule" id="PRU00235"/>
    </source>
</evidence>
<accession>A0A195F4X8</accession>
<evidence type="ECO:0000259" key="11">
    <source>
        <dbReference type="Pfam" id="PF25390"/>
    </source>
</evidence>
<evidence type="ECO:0000256" key="2">
    <source>
        <dbReference type="ARBA" id="ARBA00004245"/>
    </source>
</evidence>
<feature type="repeat" description="RCC1" evidence="9">
    <location>
        <begin position="332"/>
        <end position="383"/>
    </location>
</feature>
<keyword evidence="6" id="KW-0206">Cytoskeleton</keyword>
<dbReference type="InterPro" id="IPR009602">
    <property type="entry name" value="CBAR/FAM92"/>
</dbReference>
<dbReference type="Pfam" id="PF25390">
    <property type="entry name" value="WD40_RLD"/>
    <property type="match status" value="1"/>
</dbReference>
<dbReference type="STRING" id="34720.A0A195F4X8"/>
<dbReference type="Gene3D" id="2.130.10.30">
    <property type="entry name" value="Regulator of chromosome condensation 1/beta-lactamase-inhibitor protein II"/>
    <property type="match status" value="2"/>
</dbReference>
<keyword evidence="7" id="KW-0966">Cell projection</keyword>
<dbReference type="AlphaFoldDB" id="A0A195F4X8"/>